<accession>A0A6J8D3X3</accession>
<protein>
    <recommendedName>
        <fullName evidence="4">Chromo domain-containing protein</fullName>
    </recommendedName>
</protein>
<organism evidence="2 3">
    <name type="scientific">Mytilus coruscus</name>
    <name type="common">Sea mussel</name>
    <dbReference type="NCBI Taxonomy" id="42192"/>
    <lineage>
        <taxon>Eukaryota</taxon>
        <taxon>Metazoa</taxon>
        <taxon>Spiralia</taxon>
        <taxon>Lophotrochozoa</taxon>
        <taxon>Mollusca</taxon>
        <taxon>Bivalvia</taxon>
        <taxon>Autobranchia</taxon>
        <taxon>Pteriomorphia</taxon>
        <taxon>Mytilida</taxon>
        <taxon>Mytiloidea</taxon>
        <taxon>Mytilidae</taxon>
        <taxon>Mytilinae</taxon>
        <taxon>Mytilus</taxon>
    </lineage>
</organism>
<feature type="compositionally biased region" description="Low complexity" evidence="1">
    <location>
        <begin position="186"/>
        <end position="198"/>
    </location>
</feature>
<feature type="compositionally biased region" description="Acidic residues" evidence="1">
    <location>
        <begin position="148"/>
        <end position="158"/>
    </location>
</feature>
<dbReference type="OrthoDB" id="116216at2759"/>
<evidence type="ECO:0008006" key="4">
    <source>
        <dbReference type="Google" id="ProtNLM"/>
    </source>
</evidence>
<feature type="compositionally biased region" description="Basic and acidic residues" evidence="1">
    <location>
        <begin position="199"/>
        <end position="224"/>
    </location>
</feature>
<evidence type="ECO:0000256" key="1">
    <source>
        <dbReference type="SAM" id="MobiDB-lite"/>
    </source>
</evidence>
<dbReference type="AlphaFoldDB" id="A0A6J8D3X3"/>
<evidence type="ECO:0000313" key="3">
    <source>
        <dbReference type="Proteomes" id="UP000507470"/>
    </source>
</evidence>
<proteinExistence type="predicted"/>
<sequence length="406" mass="47978">MMAYRATPATQSTDFSPFFLLFGREMCLPIDISLTPKEHLTQDHRIFLGRILQNLERTRKIASENIEIAQEKNKRQYDKTAQEPEFRPTPRVWLYCTKVPVGKAPKLHRKWVGPYYITLVNRSNHTYRIRNCANNKEVKPTNPPPEHENDEDELDPDEIGQQPNNDRQQQNREQRNGHNNDRQQNRDQQNGDNNNRQQQNREQRNDDNNIRGQRNDDNNDRLQTNRDLTIGDNNNQNQPQNPPVGNTKPSCQDCKRGNCTPFREENIDRLMASNRAVRLINKKAYYLIQSGIIQKWHSVTSVRNHAHNFINYFTTIFEERLLQEKLNYLQEKHQGTLKQEFNSYGQGYKLHQARVDNSGKMKFLLSWMNPNMQPEWLTFDEVPNGCIDTFLKDLTREFESEINPTW</sequence>
<name>A0A6J8D3X3_MYTCO</name>
<dbReference type="EMBL" id="CACVKT020006767">
    <property type="protein sequence ID" value="CAC5403418.1"/>
    <property type="molecule type" value="Genomic_DNA"/>
</dbReference>
<reference evidence="2 3" key="1">
    <citation type="submission" date="2020-06" db="EMBL/GenBank/DDBJ databases">
        <authorList>
            <person name="Li R."/>
            <person name="Bekaert M."/>
        </authorList>
    </citation>
    <scope>NUCLEOTIDE SEQUENCE [LARGE SCALE GENOMIC DNA]</scope>
    <source>
        <strain evidence="3">wild</strain>
    </source>
</reference>
<gene>
    <name evidence="2" type="ORF">MCOR_37315</name>
</gene>
<feature type="compositionally biased region" description="Basic and acidic residues" evidence="1">
    <location>
        <begin position="169"/>
        <end position="185"/>
    </location>
</feature>
<keyword evidence="3" id="KW-1185">Reference proteome</keyword>
<evidence type="ECO:0000313" key="2">
    <source>
        <dbReference type="EMBL" id="CAC5403418.1"/>
    </source>
</evidence>
<feature type="region of interest" description="Disordered" evidence="1">
    <location>
        <begin position="132"/>
        <end position="253"/>
    </location>
</feature>
<dbReference type="Proteomes" id="UP000507470">
    <property type="component" value="Unassembled WGS sequence"/>
</dbReference>